<keyword evidence="6" id="KW-1185">Reference proteome</keyword>
<dbReference type="InterPro" id="IPR013894">
    <property type="entry name" value="RMI1_OB"/>
</dbReference>
<sequence>MTRPNDTPSIKMAAESTPLNPAMLALIAKEGWSLSDEGLSLCVEGCSKDGGKVSQNTVIAQALNLDLRKIGKKSLPELSKNREINGKLVLQIQKVSNVAVPTSKHHDDSCKKRLLKLQLTDGHNYCHAIEYGSPIPHLRPSSPPGTKLLISSKVNVVGGFLLLTEKSTVILGGHVEHMIKKWNLEKTSENFQRVQSSGTGPPPFIPLTATANKTSVQQRKTLPTVRQAEKSFKSEAPSRQLHSCEEHHHTDRHKQDSKLEAKSKDSKYYDDRSTASTGQLRTYHDGKSGSSDSKTSSSSYRDSKSASYHDRKSGSNDNKTESSSYRDSKTALYRDSKSASSDSKADSNSYRDSKTASYRDSKSASYHDGRSASSDSKAALSSRHDSKTPSNSHSKSDAASSYHGSKPYYDSKKVSSSYHDSRIHHESKSSSSYRDSETQHHDTISYRDNKSSNSHCDSEIHYHHEASSHRDNKSSSSYRDSRKTSDSSHHDSKRATSYHESKTPSYSDTKASSKSYHESKGATGSSVGDSSSHRQDKRYSKPNEDRTGRGFDYHDKRMTSSTSEQKVTTNATTQQKKDTSATYSWDSVVANCKAPSAAKEKQKDKMTH</sequence>
<evidence type="ECO:0000313" key="5">
    <source>
        <dbReference type="EnsemblMetazoa" id="XP_019851471.1"/>
    </source>
</evidence>
<organism evidence="5 6">
    <name type="scientific">Amphimedon queenslandica</name>
    <name type="common">Sponge</name>
    <dbReference type="NCBI Taxonomy" id="400682"/>
    <lineage>
        <taxon>Eukaryota</taxon>
        <taxon>Metazoa</taxon>
        <taxon>Porifera</taxon>
        <taxon>Demospongiae</taxon>
        <taxon>Heteroscleromorpha</taxon>
        <taxon>Haplosclerida</taxon>
        <taxon>Niphatidae</taxon>
        <taxon>Amphimedon</taxon>
    </lineage>
</organism>
<dbReference type="KEGG" id="aqu:105312600"/>
<dbReference type="GO" id="GO:0005634">
    <property type="term" value="C:nucleus"/>
    <property type="evidence" value="ECO:0007669"/>
    <property type="project" value="UniProtKB-SubCell"/>
</dbReference>
<feature type="compositionally biased region" description="Low complexity" evidence="3">
    <location>
        <begin position="390"/>
        <end position="401"/>
    </location>
</feature>
<dbReference type="PANTHER" id="PTHR13681:SF24">
    <property type="entry name" value="TUDOR DOMAIN-CONTAINING PROTEIN 3"/>
    <property type="match status" value="1"/>
</dbReference>
<reference evidence="5" key="2">
    <citation type="submission" date="2024-06" db="UniProtKB">
        <authorList>
            <consortium name="EnsemblMetazoa"/>
        </authorList>
    </citation>
    <scope>IDENTIFICATION</scope>
</reference>
<feature type="compositionally biased region" description="Low complexity" evidence="3">
    <location>
        <begin position="288"/>
        <end position="300"/>
    </location>
</feature>
<evidence type="ECO:0000256" key="2">
    <source>
        <dbReference type="ARBA" id="ARBA00023242"/>
    </source>
</evidence>
<evidence type="ECO:0000256" key="3">
    <source>
        <dbReference type="SAM" id="MobiDB-lite"/>
    </source>
</evidence>
<comment type="subcellular location">
    <subcellularLocation>
        <location evidence="1">Nucleus</location>
    </subcellularLocation>
</comment>
<dbReference type="Pfam" id="PF08585">
    <property type="entry name" value="RMI1_N_C"/>
    <property type="match status" value="1"/>
</dbReference>
<feature type="compositionally biased region" description="Basic and acidic residues" evidence="3">
    <location>
        <begin position="242"/>
        <end position="273"/>
    </location>
</feature>
<evidence type="ECO:0000259" key="4">
    <source>
        <dbReference type="Pfam" id="PF08585"/>
    </source>
</evidence>
<dbReference type="InterPro" id="IPR042470">
    <property type="entry name" value="RMI1_N_C_sf"/>
</dbReference>
<dbReference type="EnsemblMetazoa" id="XM_019995912.1">
    <property type="protein sequence ID" value="XP_019851471.1"/>
    <property type="gene ID" value="LOC105312600"/>
</dbReference>
<feature type="compositionally biased region" description="Basic and acidic residues" evidence="3">
    <location>
        <begin position="531"/>
        <end position="558"/>
    </location>
</feature>
<dbReference type="PANTHER" id="PTHR13681">
    <property type="entry name" value="SURVIVAL OF MOTOR NEURON-RELATED-SPLICING FACTOR 30-RELATED"/>
    <property type="match status" value="1"/>
</dbReference>
<feature type="compositionally biased region" description="Polar residues" evidence="3">
    <location>
        <begin position="559"/>
        <end position="585"/>
    </location>
</feature>
<dbReference type="Gene3D" id="2.40.50.770">
    <property type="entry name" value="RecQ-mediated genome instability protein Rmi1, C-terminal domain"/>
    <property type="match status" value="1"/>
</dbReference>
<reference evidence="6" key="1">
    <citation type="journal article" date="2010" name="Nature">
        <title>The Amphimedon queenslandica genome and the evolution of animal complexity.</title>
        <authorList>
            <person name="Srivastava M."/>
            <person name="Simakov O."/>
            <person name="Chapman J."/>
            <person name="Fahey B."/>
            <person name="Gauthier M.E."/>
            <person name="Mitros T."/>
            <person name="Richards G.S."/>
            <person name="Conaco C."/>
            <person name="Dacre M."/>
            <person name="Hellsten U."/>
            <person name="Larroux C."/>
            <person name="Putnam N.H."/>
            <person name="Stanke M."/>
            <person name="Adamska M."/>
            <person name="Darling A."/>
            <person name="Degnan S.M."/>
            <person name="Oakley T.H."/>
            <person name="Plachetzki D.C."/>
            <person name="Zhai Y."/>
            <person name="Adamski M."/>
            <person name="Calcino A."/>
            <person name="Cummins S.F."/>
            <person name="Goodstein D.M."/>
            <person name="Harris C."/>
            <person name="Jackson D.J."/>
            <person name="Leys S.P."/>
            <person name="Shu S."/>
            <person name="Woodcroft B.J."/>
            <person name="Vervoort M."/>
            <person name="Kosik K.S."/>
            <person name="Manning G."/>
            <person name="Degnan B.M."/>
            <person name="Rokhsar D.S."/>
        </authorList>
    </citation>
    <scope>NUCLEOTIDE SEQUENCE [LARGE SCALE GENOMIC DNA]</scope>
</reference>
<keyword evidence="2" id="KW-0539">Nucleus</keyword>
<feature type="region of interest" description="Disordered" evidence="3">
    <location>
        <begin position="213"/>
        <end position="608"/>
    </location>
</feature>
<feature type="compositionally biased region" description="Basic and acidic residues" evidence="3">
    <location>
        <begin position="301"/>
        <end position="370"/>
    </location>
</feature>
<dbReference type="SMART" id="SM01161">
    <property type="entry name" value="DUF1767"/>
    <property type="match status" value="1"/>
</dbReference>
<accession>A0AAN0J3Z7</accession>
<dbReference type="AlphaFoldDB" id="A0AAN0J3Z7"/>
<feature type="compositionally biased region" description="Basic and acidic residues" evidence="3">
    <location>
        <begin position="409"/>
        <end position="502"/>
    </location>
</feature>
<evidence type="ECO:0000313" key="6">
    <source>
        <dbReference type="Proteomes" id="UP000007879"/>
    </source>
</evidence>
<feature type="compositionally biased region" description="Basic and acidic residues" evidence="3">
    <location>
        <begin position="598"/>
        <end position="608"/>
    </location>
</feature>
<feature type="domain" description="RecQ mediated genome instability protein 1 OB-fold" evidence="4">
    <location>
        <begin position="103"/>
        <end position="184"/>
    </location>
</feature>
<name>A0AAN0J3Z7_AMPQE</name>
<feature type="compositionally biased region" description="Polar residues" evidence="3">
    <location>
        <begin position="503"/>
        <end position="514"/>
    </location>
</feature>
<dbReference type="RefSeq" id="XP_019851471.1">
    <property type="nucleotide sequence ID" value="XM_019995912.1"/>
</dbReference>
<evidence type="ECO:0000256" key="1">
    <source>
        <dbReference type="ARBA" id="ARBA00004123"/>
    </source>
</evidence>
<protein>
    <recommendedName>
        <fullName evidence="4">RecQ mediated genome instability protein 1 OB-fold domain-containing protein</fullName>
    </recommendedName>
</protein>
<proteinExistence type="predicted"/>
<dbReference type="GeneID" id="105312600"/>
<feature type="compositionally biased region" description="Low complexity" evidence="3">
    <location>
        <begin position="371"/>
        <end position="381"/>
    </location>
</feature>
<dbReference type="Proteomes" id="UP000007879">
    <property type="component" value="Unassembled WGS sequence"/>
</dbReference>